<keyword evidence="4" id="KW-1185">Reference proteome</keyword>
<dbReference type="AlphaFoldDB" id="A0A1M6AMB6"/>
<dbReference type="InterPro" id="IPR050266">
    <property type="entry name" value="AB_hydrolase_sf"/>
</dbReference>
<dbReference type="GO" id="GO:0016787">
    <property type="term" value="F:hydrolase activity"/>
    <property type="evidence" value="ECO:0007669"/>
    <property type="project" value="UniProtKB-KW"/>
</dbReference>
<sequence length="246" mass="26175">MPAPAPLTFVCLHYWAGSGREWQAIADLLAPEYQVLAPDLSGFGAAPPPTADYSVAAYADQIIGLVQEHKLTRYVLVGHSMGGKIALAVAARRPAGLLGLVLLNPSPPSPEPMTDADRHASLRAWGKPAEAEKTFRRILTRPVPAAAHAQVVADNLRATKAAWEAWMLHGSREDITARLGSLPIPCLIIAGGSDPIMSPSVHGLETLPHLPEGTPLEIIPGAGHLLPYEAPTEVAELLRAFGEMVR</sequence>
<dbReference type="PANTHER" id="PTHR43798:SF31">
    <property type="entry name" value="AB HYDROLASE SUPERFAMILY PROTEIN YCLE"/>
    <property type="match status" value="1"/>
</dbReference>
<gene>
    <name evidence="3" type="ORF">SAMN02745146_0688</name>
</gene>
<organism evidence="3 4">
    <name type="scientific">Hymenobacter daecheongensis DSM 21074</name>
    <dbReference type="NCBI Taxonomy" id="1121955"/>
    <lineage>
        <taxon>Bacteria</taxon>
        <taxon>Pseudomonadati</taxon>
        <taxon>Bacteroidota</taxon>
        <taxon>Cytophagia</taxon>
        <taxon>Cytophagales</taxon>
        <taxon>Hymenobacteraceae</taxon>
        <taxon>Hymenobacter</taxon>
    </lineage>
</organism>
<evidence type="ECO:0000259" key="2">
    <source>
        <dbReference type="Pfam" id="PF12697"/>
    </source>
</evidence>
<protein>
    <submittedName>
        <fullName evidence="3">Pimeloyl-ACP methyl ester carboxylesterase</fullName>
    </submittedName>
</protein>
<dbReference type="OrthoDB" id="9799612at2"/>
<dbReference type="Pfam" id="PF12697">
    <property type="entry name" value="Abhydrolase_6"/>
    <property type="match status" value="1"/>
</dbReference>
<reference evidence="3 4" key="1">
    <citation type="submission" date="2016-11" db="EMBL/GenBank/DDBJ databases">
        <authorList>
            <person name="Jaros S."/>
            <person name="Januszkiewicz K."/>
            <person name="Wedrychowicz H."/>
        </authorList>
    </citation>
    <scope>NUCLEOTIDE SEQUENCE [LARGE SCALE GENOMIC DNA]</scope>
    <source>
        <strain evidence="3 4">DSM 21074</strain>
    </source>
</reference>
<feature type="domain" description="AB hydrolase-1" evidence="2">
    <location>
        <begin position="10"/>
        <end position="236"/>
    </location>
</feature>
<dbReference type="Proteomes" id="UP000184418">
    <property type="component" value="Unassembled WGS sequence"/>
</dbReference>
<evidence type="ECO:0000313" key="4">
    <source>
        <dbReference type="Proteomes" id="UP000184418"/>
    </source>
</evidence>
<dbReference type="EMBL" id="FQYN01000001">
    <property type="protein sequence ID" value="SHI37478.1"/>
    <property type="molecule type" value="Genomic_DNA"/>
</dbReference>
<proteinExistence type="predicted"/>
<name>A0A1M6AMB6_9BACT</name>
<dbReference type="PANTHER" id="PTHR43798">
    <property type="entry name" value="MONOACYLGLYCEROL LIPASE"/>
    <property type="match status" value="1"/>
</dbReference>
<evidence type="ECO:0000313" key="3">
    <source>
        <dbReference type="EMBL" id="SHI37478.1"/>
    </source>
</evidence>
<dbReference type="Gene3D" id="3.40.50.1820">
    <property type="entry name" value="alpha/beta hydrolase"/>
    <property type="match status" value="1"/>
</dbReference>
<dbReference type="InterPro" id="IPR029058">
    <property type="entry name" value="AB_hydrolase_fold"/>
</dbReference>
<accession>A0A1M6AMB6</accession>
<dbReference type="GO" id="GO:0016020">
    <property type="term" value="C:membrane"/>
    <property type="evidence" value="ECO:0007669"/>
    <property type="project" value="TreeGrafter"/>
</dbReference>
<dbReference type="InterPro" id="IPR000073">
    <property type="entry name" value="AB_hydrolase_1"/>
</dbReference>
<dbReference type="SUPFAM" id="SSF53474">
    <property type="entry name" value="alpha/beta-Hydrolases"/>
    <property type="match status" value="1"/>
</dbReference>
<dbReference type="PRINTS" id="PR00111">
    <property type="entry name" value="ABHYDROLASE"/>
</dbReference>
<keyword evidence="1" id="KW-0378">Hydrolase</keyword>
<dbReference type="STRING" id="1121955.SAMN02745146_0688"/>
<dbReference type="RefSeq" id="WP_073105295.1">
    <property type="nucleotide sequence ID" value="NZ_FQYN01000001.1"/>
</dbReference>
<evidence type="ECO:0000256" key="1">
    <source>
        <dbReference type="ARBA" id="ARBA00022801"/>
    </source>
</evidence>